<dbReference type="EMBL" id="NOJY02000004">
    <property type="protein sequence ID" value="RDY28976.1"/>
    <property type="molecule type" value="Genomic_DNA"/>
</dbReference>
<sequence length="491" mass="57158">MSILKREFSKLIDVCLEKEVDKVNSDKYRLKYHLMPPIGWLNDPNGLCQFKGEYHVFYQYSPFDANGGLKFWGHYKSKDMIEWEDLGACLYPDTPHDCHGVYSGSAFVENDRVYFYYTGNVKHVGSYDYINNGRGHNTIMVTSEDGINFNDKKVLLENIDYPSNMTCHVRDPKVFKKNDKYFMVLGARDNNHKGCILLYNSDDLEKWNFLNTISTNEKFGYMWECPDLFELKDECSGETKSILCISPQGIEADGYKFNNIYQSGYFLGNMNLENGNFDFGEFIELDRGFDFYAPQTFIDEKGRTILTGWMGLPDIDEEHYTNPTTKNGWLHALTIPRELVLINNKVYQRPIEELRKLRGIYISRELKSTREYNELKGEVYELDIEFNNDIDNLKINLKSDCNISFDKNERTIKLSLGDSGYGRKTRSVTIDRLNRLQIFSDTSSLEIFVNNGEEVFTTRVYSNSNNDKINISGNLEDVKINMYELGEYKYV</sequence>
<comment type="similarity">
    <text evidence="2 8">Belongs to the glycosyl hydrolase 32 family.</text>
</comment>
<feature type="domain" description="Glycosyl hydrolase family 32 C-terminal" evidence="11">
    <location>
        <begin position="366"/>
        <end position="474"/>
    </location>
</feature>
<evidence type="ECO:0000256" key="9">
    <source>
        <dbReference type="RuleBase" id="RU365015"/>
    </source>
</evidence>
<dbReference type="NCBIfam" id="TIGR01322">
    <property type="entry name" value="scrB_fam"/>
    <property type="match status" value="1"/>
</dbReference>
<proteinExistence type="inferred from homology"/>
<comment type="caution">
    <text evidence="12">The sequence shown here is derived from an EMBL/GenBank/DDBJ whole genome shotgun (WGS) entry which is preliminary data.</text>
</comment>
<keyword evidence="9" id="KW-0119">Carbohydrate metabolism</keyword>
<dbReference type="GO" id="GO:0005985">
    <property type="term" value="P:sucrose metabolic process"/>
    <property type="evidence" value="ECO:0007669"/>
    <property type="project" value="UniProtKB-UniPathway"/>
</dbReference>
<dbReference type="PROSITE" id="PS00609">
    <property type="entry name" value="GLYCOSYL_HYDROL_F32"/>
    <property type="match status" value="1"/>
</dbReference>
<dbReference type="InterPro" id="IPR013320">
    <property type="entry name" value="ConA-like_dom_sf"/>
</dbReference>
<keyword evidence="9" id="KW-0963">Cytoplasm</keyword>
<dbReference type="Proteomes" id="UP000215694">
    <property type="component" value="Unassembled WGS sequence"/>
</dbReference>
<evidence type="ECO:0000313" key="13">
    <source>
        <dbReference type="Proteomes" id="UP000215694"/>
    </source>
</evidence>
<dbReference type="SUPFAM" id="SSF49899">
    <property type="entry name" value="Concanavalin A-like lectins/glucanases"/>
    <property type="match status" value="1"/>
</dbReference>
<dbReference type="OrthoDB" id="9759709at2"/>
<evidence type="ECO:0000256" key="8">
    <source>
        <dbReference type="RuleBase" id="RU362110"/>
    </source>
</evidence>
<organism evidence="12 13">
    <name type="scientific">Romboutsia weinsteinii</name>
    <dbReference type="NCBI Taxonomy" id="2020949"/>
    <lineage>
        <taxon>Bacteria</taxon>
        <taxon>Bacillati</taxon>
        <taxon>Bacillota</taxon>
        <taxon>Clostridia</taxon>
        <taxon>Peptostreptococcales</taxon>
        <taxon>Peptostreptococcaceae</taxon>
        <taxon>Romboutsia</taxon>
    </lineage>
</organism>
<keyword evidence="13" id="KW-1185">Reference proteome</keyword>
<accession>A0A371J8H7</accession>
<dbReference type="PANTHER" id="PTHR43101:SF1">
    <property type="entry name" value="BETA-FRUCTOSIDASE"/>
    <property type="match status" value="1"/>
</dbReference>
<keyword evidence="5 8" id="KW-0378">Hydrolase</keyword>
<dbReference type="Gene3D" id="2.115.10.20">
    <property type="entry name" value="Glycosyl hydrolase domain, family 43"/>
    <property type="match status" value="1"/>
</dbReference>
<dbReference type="InterPro" id="IPR013189">
    <property type="entry name" value="Glyco_hydro_32_C"/>
</dbReference>
<evidence type="ECO:0000256" key="4">
    <source>
        <dbReference type="ARBA" id="ARBA00019623"/>
    </source>
</evidence>
<dbReference type="PANTHER" id="PTHR43101">
    <property type="entry name" value="BETA-FRUCTOSIDASE"/>
    <property type="match status" value="1"/>
</dbReference>
<evidence type="ECO:0000313" key="12">
    <source>
        <dbReference type="EMBL" id="RDY28976.1"/>
    </source>
</evidence>
<dbReference type="GO" id="GO:0005737">
    <property type="term" value="C:cytoplasm"/>
    <property type="evidence" value="ECO:0007669"/>
    <property type="project" value="UniProtKB-SubCell"/>
</dbReference>
<dbReference type="RefSeq" id="WP_094368728.1">
    <property type="nucleotide sequence ID" value="NZ_NOJY02000004.1"/>
</dbReference>
<comment type="pathway">
    <text evidence="1 9">Glycan biosynthesis; sucrose metabolism.</text>
</comment>
<dbReference type="GO" id="GO:0004564">
    <property type="term" value="F:beta-fructofuranosidase activity"/>
    <property type="evidence" value="ECO:0007669"/>
    <property type="project" value="UniProtKB-EC"/>
</dbReference>
<dbReference type="CDD" id="cd18623">
    <property type="entry name" value="GH32_ScrB-like"/>
    <property type="match status" value="1"/>
</dbReference>
<evidence type="ECO:0000256" key="2">
    <source>
        <dbReference type="ARBA" id="ARBA00009902"/>
    </source>
</evidence>
<dbReference type="AlphaFoldDB" id="A0A371J8H7"/>
<protein>
    <recommendedName>
        <fullName evidence="4 8">Sucrose-6-phosphate hydrolase</fullName>
        <ecNumber evidence="3 8">3.2.1.26</ecNumber>
    </recommendedName>
    <alternativeName>
        <fullName evidence="7 9">Invertase</fullName>
    </alternativeName>
</protein>
<evidence type="ECO:0000256" key="5">
    <source>
        <dbReference type="ARBA" id="ARBA00022801"/>
    </source>
</evidence>
<comment type="subcellular location">
    <subcellularLocation>
        <location evidence="9">Cytoplasm</location>
    </subcellularLocation>
</comment>
<dbReference type="InterPro" id="IPR018053">
    <property type="entry name" value="Glyco_hydro_32_AS"/>
</dbReference>
<evidence type="ECO:0000259" key="11">
    <source>
        <dbReference type="Pfam" id="PF08244"/>
    </source>
</evidence>
<name>A0A371J8H7_9FIRM</name>
<keyword evidence="6 8" id="KW-0326">Glycosidase</keyword>
<evidence type="ECO:0000256" key="3">
    <source>
        <dbReference type="ARBA" id="ARBA00012758"/>
    </source>
</evidence>
<reference evidence="12 13" key="1">
    <citation type="journal article" date="2017" name="Genome Announc.">
        <title>Draft Genome Sequence of Romboutsia weinsteinii sp. nov. Strain CCRI-19649(T) Isolated from Surface Water.</title>
        <authorList>
            <person name="Maheux A.F."/>
            <person name="Boudreau D.K."/>
            <person name="Berube E."/>
            <person name="Boissinot M."/>
            <person name="Cantin P."/>
            <person name="Raymond F."/>
            <person name="Corbeil J."/>
            <person name="Omar R.F."/>
            <person name="Bergeron M.G."/>
        </authorList>
    </citation>
    <scope>NUCLEOTIDE SEQUENCE [LARGE SCALE GENOMIC DNA]</scope>
    <source>
        <strain evidence="12 13">CCRI-19649</strain>
    </source>
</reference>
<evidence type="ECO:0000256" key="7">
    <source>
        <dbReference type="ARBA" id="ARBA00033367"/>
    </source>
</evidence>
<comment type="function">
    <text evidence="9">Enables the bacterium to metabolize sucrose as a sole carbon source.</text>
</comment>
<dbReference type="SUPFAM" id="SSF75005">
    <property type="entry name" value="Arabinanase/levansucrase/invertase"/>
    <property type="match status" value="1"/>
</dbReference>
<dbReference type="SMART" id="SM00640">
    <property type="entry name" value="Glyco_32"/>
    <property type="match status" value="1"/>
</dbReference>
<gene>
    <name evidence="12" type="ORF">CHL78_003375</name>
</gene>
<comment type="catalytic activity">
    <reaction evidence="8">
        <text>Hydrolysis of terminal non-reducing beta-D-fructofuranoside residues in beta-D-fructofuranosides.</text>
        <dbReference type="EC" id="3.2.1.26"/>
    </reaction>
</comment>
<dbReference type="Pfam" id="PF08244">
    <property type="entry name" value="Glyco_hydro_32C"/>
    <property type="match status" value="1"/>
</dbReference>
<evidence type="ECO:0000256" key="1">
    <source>
        <dbReference type="ARBA" id="ARBA00004914"/>
    </source>
</evidence>
<evidence type="ECO:0000259" key="10">
    <source>
        <dbReference type="Pfam" id="PF00251"/>
    </source>
</evidence>
<dbReference type="InterPro" id="IPR023296">
    <property type="entry name" value="Glyco_hydro_beta-prop_sf"/>
</dbReference>
<dbReference type="Pfam" id="PF00251">
    <property type="entry name" value="Glyco_hydro_32N"/>
    <property type="match status" value="1"/>
</dbReference>
<dbReference type="UniPathway" id="UPA00238"/>
<evidence type="ECO:0000256" key="6">
    <source>
        <dbReference type="ARBA" id="ARBA00023295"/>
    </source>
</evidence>
<dbReference type="InterPro" id="IPR013148">
    <property type="entry name" value="Glyco_hydro_32_N"/>
</dbReference>
<dbReference type="InterPro" id="IPR001362">
    <property type="entry name" value="Glyco_hydro_32"/>
</dbReference>
<feature type="domain" description="Glycosyl hydrolase family 32 N-terminal" evidence="10">
    <location>
        <begin position="33"/>
        <end position="350"/>
    </location>
</feature>
<dbReference type="EC" id="3.2.1.26" evidence="3 8"/>
<dbReference type="Gene3D" id="2.60.120.560">
    <property type="entry name" value="Exo-inulinase, domain 1"/>
    <property type="match status" value="1"/>
</dbReference>
<dbReference type="InterPro" id="IPR051214">
    <property type="entry name" value="GH32_Enzymes"/>
</dbReference>
<dbReference type="InterPro" id="IPR006232">
    <property type="entry name" value="Suc6P_hydrolase"/>
</dbReference>